<feature type="compositionally biased region" description="Low complexity" evidence="1">
    <location>
        <begin position="90"/>
        <end position="144"/>
    </location>
</feature>
<gene>
    <name evidence="2" type="ORF">RFI_13541</name>
</gene>
<name>X6NCL4_RETFI</name>
<dbReference type="AlphaFoldDB" id="X6NCL4"/>
<dbReference type="Proteomes" id="UP000023152">
    <property type="component" value="Unassembled WGS sequence"/>
</dbReference>
<evidence type="ECO:0000313" key="3">
    <source>
        <dbReference type="Proteomes" id="UP000023152"/>
    </source>
</evidence>
<evidence type="ECO:0000256" key="1">
    <source>
        <dbReference type="SAM" id="MobiDB-lite"/>
    </source>
</evidence>
<accession>X6NCL4</accession>
<comment type="caution">
    <text evidence="2">The sequence shown here is derived from an EMBL/GenBank/DDBJ whole genome shotgun (WGS) entry which is preliminary data.</text>
</comment>
<evidence type="ECO:0000313" key="2">
    <source>
        <dbReference type="EMBL" id="ETO23638.1"/>
    </source>
</evidence>
<reference evidence="2 3" key="1">
    <citation type="journal article" date="2013" name="Curr. Biol.">
        <title>The Genome of the Foraminiferan Reticulomyxa filosa.</title>
        <authorList>
            <person name="Glockner G."/>
            <person name="Hulsmann N."/>
            <person name="Schleicher M."/>
            <person name="Noegel A.A."/>
            <person name="Eichinger L."/>
            <person name="Gallinger C."/>
            <person name="Pawlowski J."/>
            <person name="Sierra R."/>
            <person name="Euteneuer U."/>
            <person name="Pillet L."/>
            <person name="Moustafa A."/>
            <person name="Platzer M."/>
            <person name="Groth M."/>
            <person name="Szafranski K."/>
            <person name="Schliwa M."/>
        </authorList>
    </citation>
    <scope>NUCLEOTIDE SEQUENCE [LARGE SCALE GENOMIC DNA]</scope>
</reference>
<feature type="region of interest" description="Disordered" evidence="1">
    <location>
        <begin position="1"/>
        <end position="22"/>
    </location>
</feature>
<keyword evidence="3" id="KW-1185">Reference proteome</keyword>
<dbReference type="EMBL" id="ASPP01009793">
    <property type="protein sequence ID" value="ETO23638.1"/>
    <property type="molecule type" value="Genomic_DNA"/>
</dbReference>
<feature type="region of interest" description="Disordered" evidence="1">
    <location>
        <begin position="82"/>
        <end position="162"/>
    </location>
</feature>
<protein>
    <submittedName>
        <fullName evidence="2">Uncharacterized protein</fullName>
    </submittedName>
</protein>
<organism evidence="2 3">
    <name type="scientific">Reticulomyxa filosa</name>
    <dbReference type="NCBI Taxonomy" id="46433"/>
    <lineage>
        <taxon>Eukaryota</taxon>
        <taxon>Sar</taxon>
        <taxon>Rhizaria</taxon>
        <taxon>Retaria</taxon>
        <taxon>Foraminifera</taxon>
        <taxon>Monothalamids</taxon>
        <taxon>Reticulomyxidae</taxon>
        <taxon>Reticulomyxa</taxon>
    </lineage>
</organism>
<sequence length="226" mass="25555">MTGKEENKKHPLFPFNANTRNHPKLTKAMPLPAMHGDQLNDDLLLSHSGTNGRTLYNNSNGMNDGKKHSAHSSEGWYVPLDGYLGKTPDDPTTTLDKSNSNNNNNNNNNNNDNNDNNSNSNNNKNNTKGNNTANKNASHNSHSNKNSDDVRTTASAGKDNGKEKLDIYRQKLEQHHLYSLLVSDGSFLRPKAQANQVKQTSKKKYQELQHKYFTTFRIFFFFFLEI</sequence>
<feature type="region of interest" description="Disordered" evidence="1">
    <location>
        <begin position="54"/>
        <end position="73"/>
    </location>
</feature>
<proteinExistence type="predicted"/>